<dbReference type="AlphaFoldDB" id="A0A2T7NRU1"/>
<dbReference type="Proteomes" id="UP000245119">
    <property type="component" value="Linkage Group LG10"/>
</dbReference>
<evidence type="ECO:0000259" key="7">
    <source>
        <dbReference type="Pfam" id="PF22901"/>
    </source>
</evidence>
<dbReference type="Pfam" id="PF22901">
    <property type="entry name" value="dsrm_Ferlin"/>
    <property type="match status" value="1"/>
</dbReference>
<dbReference type="GO" id="GO:0016020">
    <property type="term" value="C:membrane"/>
    <property type="evidence" value="ECO:0007669"/>
    <property type="project" value="UniProtKB-SubCell"/>
</dbReference>
<evidence type="ECO:0000313" key="8">
    <source>
        <dbReference type="EMBL" id="PVD23894.1"/>
    </source>
</evidence>
<feature type="compositionally biased region" description="Basic and acidic residues" evidence="6">
    <location>
        <begin position="118"/>
        <end position="140"/>
    </location>
</feature>
<dbReference type="PANTHER" id="PTHR12546">
    <property type="entry name" value="FER-1-LIKE"/>
    <property type="match status" value="1"/>
</dbReference>
<organism evidence="8 9">
    <name type="scientific">Pomacea canaliculata</name>
    <name type="common">Golden apple snail</name>
    <dbReference type="NCBI Taxonomy" id="400727"/>
    <lineage>
        <taxon>Eukaryota</taxon>
        <taxon>Metazoa</taxon>
        <taxon>Spiralia</taxon>
        <taxon>Lophotrochozoa</taxon>
        <taxon>Mollusca</taxon>
        <taxon>Gastropoda</taxon>
        <taxon>Caenogastropoda</taxon>
        <taxon>Architaenioglossa</taxon>
        <taxon>Ampullarioidea</taxon>
        <taxon>Ampullariidae</taxon>
        <taxon>Pomacea</taxon>
    </lineage>
</organism>
<comment type="subcellular location">
    <subcellularLocation>
        <location evidence="1">Membrane</location>
    </subcellularLocation>
</comment>
<evidence type="ECO:0000256" key="1">
    <source>
        <dbReference type="ARBA" id="ARBA00004370"/>
    </source>
</evidence>
<keyword evidence="5" id="KW-0472">Membrane</keyword>
<reference evidence="8 9" key="1">
    <citation type="submission" date="2018-04" db="EMBL/GenBank/DDBJ databases">
        <title>The genome of golden apple snail Pomacea canaliculata provides insight into stress tolerance and invasive adaptation.</title>
        <authorList>
            <person name="Liu C."/>
            <person name="Liu B."/>
            <person name="Ren Y."/>
            <person name="Zhang Y."/>
            <person name="Wang H."/>
            <person name="Li S."/>
            <person name="Jiang F."/>
            <person name="Yin L."/>
            <person name="Zhang G."/>
            <person name="Qian W."/>
            <person name="Fan W."/>
        </authorList>
    </citation>
    <scope>NUCLEOTIDE SEQUENCE [LARGE SCALE GENOMIC DNA]</scope>
    <source>
        <strain evidence="8">SZHN2017</strain>
        <tissue evidence="8">Muscle</tissue>
    </source>
</reference>
<name>A0A2T7NRU1_POMCA</name>
<keyword evidence="3" id="KW-0677">Repeat</keyword>
<dbReference type="OrthoDB" id="10059618at2759"/>
<feature type="domain" description="Ferlin dsRNA-binding" evidence="7">
    <location>
        <begin position="66"/>
        <end position="126"/>
    </location>
</feature>
<accession>A0A2T7NRU1</accession>
<gene>
    <name evidence="8" type="ORF">C0Q70_17169</name>
</gene>
<comment type="caution">
    <text evidence="8">The sequence shown here is derived from an EMBL/GenBank/DDBJ whole genome shotgun (WGS) entry which is preliminary data.</text>
</comment>
<evidence type="ECO:0000256" key="3">
    <source>
        <dbReference type="ARBA" id="ARBA00022737"/>
    </source>
</evidence>
<evidence type="ECO:0000256" key="6">
    <source>
        <dbReference type="SAM" id="MobiDB-lite"/>
    </source>
</evidence>
<keyword evidence="4" id="KW-1133">Transmembrane helix</keyword>
<feature type="region of interest" description="Disordered" evidence="6">
    <location>
        <begin position="303"/>
        <end position="329"/>
    </location>
</feature>
<dbReference type="PANTHER" id="PTHR12546:SF60">
    <property type="entry name" value="MISFIRE, ISOFORM F"/>
    <property type="match status" value="1"/>
</dbReference>
<feature type="compositionally biased region" description="Polar residues" evidence="6">
    <location>
        <begin position="143"/>
        <end position="155"/>
    </location>
</feature>
<dbReference type="InterPro" id="IPR055072">
    <property type="entry name" value="Ferlin_DSRM"/>
</dbReference>
<keyword evidence="2" id="KW-0812">Transmembrane</keyword>
<dbReference type="EMBL" id="PZQS01000010">
    <property type="protein sequence ID" value="PVD23894.1"/>
    <property type="molecule type" value="Genomic_DNA"/>
</dbReference>
<evidence type="ECO:0000256" key="5">
    <source>
        <dbReference type="ARBA" id="ARBA00023136"/>
    </source>
</evidence>
<evidence type="ECO:0000256" key="4">
    <source>
        <dbReference type="ARBA" id="ARBA00022989"/>
    </source>
</evidence>
<evidence type="ECO:0000313" key="9">
    <source>
        <dbReference type="Proteomes" id="UP000245119"/>
    </source>
</evidence>
<protein>
    <recommendedName>
        <fullName evidence="7">Ferlin dsRNA-binding domain-containing protein</fullName>
    </recommendedName>
</protein>
<sequence>MQMETGRMEEGSVGGGGFRTVPWNTEQIKLGGWKSFVAAPDVTEWHDCILRQSPHLCPPCREVTSYGYNAWRDPLKPTQILAKLCKDGKVDGPYYQPGKVRIANRIFEASCELEDENGQTRKHDTKREVPRVRTRSDKVQETPVKQTGSQASESTPGGEDNLAFVEDPIQAEPSVAQGSKKATDEHLALAALNNWHEIPKVGCHLVPEHVETRPLYNPEKAGIEQGGGRDLLMRTHTVPSVNGEPLCAAKQLQTPTDPLQTPAHTPGRSFLAVCGMRLWVFPCYRLGWVDHLQARWPYSTPVPFPSTDDGDDIKNSVSSSSKRGSSRSRMCSRCCRSNSVA</sequence>
<dbReference type="InterPro" id="IPR037721">
    <property type="entry name" value="Ferlin"/>
</dbReference>
<dbReference type="GO" id="GO:0007009">
    <property type="term" value="P:plasma membrane organization"/>
    <property type="evidence" value="ECO:0007669"/>
    <property type="project" value="TreeGrafter"/>
</dbReference>
<feature type="compositionally biased region" description="Low complexity" evidence="6">
    <location>
        <begin position="316"/>
        <end position="329"/>
    </location>
</feature>
<evidence type="ECO:0000256" key="2">
    <source>
        <dbReference type="ARBA" id="ARBA00022692"/>
    </source>
</evidence>
<keyword evidence="9" id="KW-1185">Reference proteome</keyword>
<proteinExistence type="predicted"/>
<feature type="region of interest" description="Disordered" evidence="6">
    <location>
        <begin position="114"/>
        <end position="162"/>
    </location>
</feature>